<organism evidence="9 10">
    <name type="scientific">Discostella pseudostelligera</name>
    <dbReference type="NCBI Taxonomy" id="259834"/>
    <lineage>
        <taxon>Eukaryota</taxon>
        <taxon>Sar</taxon>
        <taxon>Stramenopiles</taxon>
        <taxon>Ochrophyta</taxon>
        <taxon>Bacillariophyta</taxon>
        <taxon>Coscinodiscophyceae</taxon>
        <taxon>Thalassiosirophycidae</taxon>
        <taxon>Stephanodiscales</taxon>
        <taxon>Stephanodiscaceae</taxon>
        <taxon>Discostella</taxon>
    </lineage>
</organism>
<dbReference type="InterPro" id="IPR002067">
    <property type="entry name" value="MCP"/>
</dbReference>
<feature type="compositionally biased region" description="Basic and acidic residues" evidence="8">
    <location>
        <begin position="508"/>
        <end position="524"/>
    </location>
</feature>
<feature type="region of interest" description="Disordered" evidence="8">
    <location>
        <begin position="508"/>
        <end position="542"/>
    </location>
</feature>
<feature type="repeat" description="Solcar" evidence="6">
    <location>
        <begin position="33"/>
        <end position="119"/>
    </location>
</feature>
<evidence type="ECO:0008006" key="11">
    <source>
        <dbReference type="Google" id="ProtNLM"/>
    </source>
</evidence>
<evidence type="ECO:0000256" key="5">
    <source>
        <dbReference type="ARBA" id="ARBA00023136"/>
    </source>
</evidence>
<evidence type="ECO:0000313" key="10">
    <source>
        <dbReference type="Proteomes" id="UP001530293"/>
    </source>
</evidence>
<dbReference type="SUPFAM" id="SSF103506">
    <property type="entry name" value="Mitochondrial carrier"/>
    <property type="match status" value="1"/>
</dbReference>
<gene>
    <name evidence="9" type="ORF">ACHAWU_009202</name>
</gene>
<feature type="compositionally biased region" description="Pro residues" evidence="8">
    <location>
        <begin position="440"/>
        <end position="450"/>
    </location>
</feature>
<dbReference type="PROSITE" id="PS50920">
    <property type="entry name" value="SOLCAR"/>
    <property type="match status" value="3"/>
</dbReference>
<name>A0ABD3MHW0_9STRA</name>
<dbReference type="InterPro" id="IPR023395">
    <property type="entry name" value="MCP_dom_sf"/>
</dbReference>
<dbReference type="Gene3D" id="1.50.40.10">
    <property type="entry name" value="Mitochondrial carrier domain"/>
    <property type="match status" value="1"/>
</dbReference>
<keyword evidence="4" id="KW-0677">Repeat</keyword>
<comment type="caution">
    <text evidence="9">The sequence shown here is derived from an EMBL/GenBank/DDBJ whole genome shotgun (WGS) entry which is preliminary data.</text>
</comment>
<evidence type="ECO:0000256" key="3">
    <source>
        <dbReference type="ARBA" id="ARBA00022692"/>
    </source>
</evidence>
<feature type="repeat" description="Solcar" evidence="6">
    <location>
        <begin position="202"/>
        <end position="324"/>
    </location>
</feature>
<feature type="compositionally biased region" description="Polar residues" evidence="8">
    <location>
        <begin position="529"/>
        <end position="542"/>
    </location>
</feature>
<dbReference type="Proteomes" id="UP001530293">
    <property type="component" value="Unassembled WGS sequence"/>
</dbReference>
<dbReference type="AlphaFoldDB" id="A0ABD3MHW0"/>
<evidence type="ECO:0000256" key="2">
    <source>
        <dbReference type="ARBA" id="ARBA00022448"/>
    </source>
</evidence>
<evidence type="ECO:0000256" key="6">
    <source>
        <dbReference type="PROSITE-ProRule" id="PRU00282"/>
    </source>
</evidence>
<dbReference type="InterPro" id="IPR018108">
    <property type="entry name" value="MCP_transmembrane"/>
</dbReference>
<keyword evidence="5 6" id="KW-0472">Membrane</keyword>
<feature type="region of interest" description="Disordered" evidence="8">
    <location>
        <begin position="430"/>
        <end position="453"/>
    </location>
</feature>
<keyword evidence="2 7" id="KW-0813">Transport</keyword>
<comment type="subcellular location">
    <subcellularLocation>
        <location evidence="1">Membrane</location>
        <topology evidence="1">Multi-pass membrane protein</topology>
    </subcellularLocation>
</comment>
<keyword evidence="3 6" id="KW-0812">Transmembrane</keyword>
<dbReference type="PANTHER" id="PTHR24089">
    <property type="entry name" value="SOLUTE CARRIER FAMILY 25"/>
    <property type="match status" value="1"/>
</dbReference>
<accession>A0ABD3MHW0</accession>
<evidence type="ECO:0000256" key="1">
    <source>
        <dbReference type="ARBA" id="ARBA00004141"/>
    </source>
</evidence>
<keyword evidence="10" id="KW-1185">Reference proteome</keyword>
<dbReference type="Pfam" id="PF00153">
    <property type="entry name" value="Mito_carr"/>
    <property type="match status" value="4"/>
</dbReference>
<evidence type="ECO:0000256" key="7">
    <source>
        <dbReference type="RuleBase" id="RU000488"/>
    </source>
</evidence>
<proteinExistence type="inferred from homology"/>
<dbReference type="EMBL" id="JALLBG020000121">
    <property type="protein sequence ID" value="KAL3763518.1"/>
    <property type="molecule type" value="Genomic_DNA"/>
</dbReference>
<evidence type="ECO:0000256" key="4">
    <source>
        <dbReference type="ARBA" id="ARBA00022737"/>
    </source>
</evidence>
<feature type="repeat" description="Solcar" evidence="6">
    <location>
        <begin position="385"/>
        <end position="497"/>
    </location>
</feature>
<evidence type="ECO:0000256" key="8">
    <source>
        <dbReference type="SAM" id="MobiDB-lite"/>
    </source>
</evidence>
<dbReference type="GO" id="GO:0016020">
    <property type="term" value="C:membrane"/>
    <property type="evidence" value="ECO:0007669"/>
    <property type="project" value="UniProtKB-SubCell"/>
</dbReference>
<sequence length="542" mass="58769">MSSTNNSHGAPSPPPPIASSASLLALSTIQSLPKEMRNLIAGGLAGMIAKSVVAPIDRIKILYQVTATRFRLRDVPSVAISIIEKEGLEALWKGNMATMIRVFPYSGIQFMVFDYCKSHFLGEQKRNSRLQQHQHAGNDVRSGGHGSSMTSSISTDINSTTTLSHRGTIAREATEPHRNSKNNNKQQQQQRKRLEFGKGAGLTPVESLISGMIAGTISVLCTYPLDLARAQLAVLRKKKKKKKPILLPSNDVNAAAATTTTTTASTTAAARQSSSGRHGIGYVLSSTIQRNGIWGLYRGITPTILGILPYSGIAFTINEQAKRQITHMTHREPTTIERLQCGALSGLFAQTLAYPLEVTRRRMQTIGIVPTSGSESAAVNFAGVGAASTATTATSTASATAASLSVDMELQQTSQQQSRAVGQSIVESTGSNLHTTRPQQPTPTPPPTQPPSMISTMKHLFEEQGIRGFYKGVSMNWVKGPIAFSISFTAFDTIQGWIEPEHNVSIDEVDDDRRSEEEEKEKRRGQLSAKMNITRRLTNNDE</sequence>
<comment type="similarity">
    <text evidence="7">Belongs to the mitochondrial carrier (TC 2.A.29) family.</text>
</comment>
<dbReference type="PRINTS" id="PR00926">
    <property type="entry name" value="MITOCARRIER"/>
</dbReference>
<reference evidence="9 10" key="1">
    <citation type="submission" date="2024-10" db="EMBL/GenBank/DDBJ databases">
        <title>Updated reference genomes for cyclostephanoid diatoms.</title>
        <authorList>
            <person name="Roberts W.R."/>
            <person name="Alverson A.J."/>
        </authorList>
    </citation>
    <scope>NUCLEOTIDE SEQUENCE [LARGE SCALE GENOMIC DNA]</scope>
    <source>
        <strain evidence="9 10">AJA232-27</strain>
    </source>
</reference>
<feature type="region of interest" description="Disordered" evidence="8">
    <location>
        <begin position="127"/>
        <end position="191"/>
    </location>
</feature>
<evidence type="ECO:0000313" key="9">
    <source>
        <dbReference type="EMBL" id="KAL3763518.1"/>
    </source>
</evidence>
<feature type="compositionally biased region" description="Low complexity" evidence="8">
    <location>
        <begin position="147"/>
        <end position="164"/>
    </location>
</feature>
<protein>
    <recommendedName>
        <fullName evidence="11">Mitochondrial carrier</fullName>
    </recommendedName>
</protein>